<feature type="domain" description="Major facilitator superfamily (MFS) profile" evidence="12">
    <location>
        <begin position="53"/>
        <end position="507"/>
    </location>
</feature>
<name>A0ABD1LCM1_9FABA</name>
<evidence type="ECO:0000256" key="5">
    <source>
        <dbReference type="ARBA" id="ARBA00022692"/>
    </source>
</evidence>
<dbReference type="FunFam" id="1.20.1250.20:FF:000025">
    <property type="entry name" value="probable polyol transporter 4"/>
    <property type="match status" value="1"/>
</dbReference>
<dbReference type="Gene3D" id="1.20.1250.20">
    <property type="entry name" value="MFS general substrate transporter like domains"/>
    <property type="match status" value="1"/>
</dbReference>
<protein>
    <recommendedName>
        <fullName evidence="12">Major facilitator superfamily (MFS) profile domain-containing protein</fullName>
    </recommendedName>
</protein>
<keyword evidence="5 11" id="KW-0812">Transmembrane</keyword>
<keyword evidence="8 11" id="KW-0472">Membrane</keyword>
<comment type="similarity">
    <text evidence="2 9">Belongs to the major facilitator superfamily. Sugar transporter (TC 2.A.1.1) family.</text>
</comment>
<proteinExistence type="inferred from homology"/>
<dbReference type="EMBL" id="JBGMDY010000010">
    <property type="protein sequence ID" value="KAL2321269.1"/>
    <property type="molecule type" value="Genomic_DNA"/>
</dbReference>
<dbReference type="PANTHER" id="PTHR23500:SF432">
    <property type="entry name" value="POLYOL TRANSPORTER 5-LIKE"/>
    <property type="match status" value="1"/>
</dbReference>
<evidence type="ECO:0000256" key="3">
    <source>
        <dbReference type="ARBA" id="ARBA00022448"/>
    </source>
</evidence>
<dbReference type="InterPro" id="IPR005829">
    <property type="entry name" value="Sugar_transporter_CS"/>
</dbReference>
<dbReference type="PRINTS" id="PR00171">
    <property type="entry name" value="SUGRTRNSPORT"/>
</dbReference>
<evidence type="ECO:0000256" key="2">
    <source>
        <dbReference type="ARBA" id="ARBA00010992"/>
    </source>
</evidence>
<feature type="transmembrane region" description="Helical" evidence="11">
    <location>
        <begin position="86"/>
        <end position="106"/>
    </location>
</feature>
<gene>
    <name evidence="13" type="ORF">Fmac_030238</name>
</gene>
<dbReference type="NCBIfam" id="TIGR00879">
    <property type="entry name" value="SP"/>
    <property type="match status" value="1"/>
</dbReference>
<dbReference type="InterPro" id="IPR003663">
    <property type="entry name" value="Sugar/inositol_transpt"/>
</dbReference>
<feature type="transmembrane region" description="Helical" evidence="11">
    <location>
        <begin position="206"/>
        <end position="229"/>
    </location>
</feature>
<keyword evidence="14" id="KW-1185">Reference proteome</keyword>
<feature type="transmembrane region" description="Helical" evidence="11">
    <location>
        <begin position="142"/>
        <end position="164"/>
    </location>
</feature>
<dbReference type="AlphaFoldDB" id="A0ABD1LCM1"/>
<feature type="region of interest" description="Disordered" evidence="10">
    <location>
        <begin position="22"/>
        <end position="41"/>
    </location>
</feature>
<feature type="transmembrane region" description="Helical" evidence="11">
    <location>
        <begin position="382"/>
        <end position="406"/>
    </location>
</feature>
<dbReference type="PANTHER" id="PTHR23500">
    <property type="entry name" value="SOLUTE CARRIER FAMILY 2, FACILITATED GLUCOSE TRANSPORTER"/>
    <property type="match status" value="1"/>
</dbReference>
<dbReference type="PROSITE" id="PS00216">
    <property type="entry name" value="SUGAR_TRANSPORT_1"/>
    <property type="match status" value="2"/>
</dbReference>
<evidence type="ECO:0000256" key="6">
    <source>
        <dbReference type="ARBA" id="ARBA00022847"/>
    </source>
</evidence>
<reference evidence="13 14" key="1">
    <citation type="submission" date="2024-08" db="EMBL/GenBank/DDBJ databases">
        <title>Insights into the chromosomal genome structure of Flemingia macrophylla.</title>
        <authorList>
            <person name="Ding Y."/>
            <person name="Zhao Y."/>
            <person name="Bi W."/>
            <person name="Wu M."/>
            <person name="Zhao G."/>
            <person name="Gong Y."/>
            <person name="Li W."/>
            <person name="Zhang P."/>
        </authorList>
    </citation>
    <scope>NUCLEOTIDE SEQUENCE [LARGE SCALE GENOMIC DNA]</scope>
    <source>
        <strain evidence="13">DYQJB</strain>
        <tissue evidence="13">Leaf</tissue>
    </source>
</reference>
<sequence length="525" mass="56017">MEDNSGVEHHCYYPLPAKADPNHSDGDKGGTCAEEGSSHSTGKPGLNKYALGGAILASTNSILLGYDIGVMSGASLFIRQDMKITSVQVEILVGCLNVCSLIGSLLSGKTSDWIGRRYTIMVAAATFLIGAILMGLAPSFAFLMLGRVVAGIGVGYSLMISPVYVAELSPALTRGFLTSLPEVFISVGILLGYVSNYAFSGLPNDINWRLMLGIAAFPSVAVALGVLAMPESPRWLVVKGRFEEAKHVLIRTSENKGEAELRLAEIQEAASALITNNGKACSSSSSSSNSRMWHGEGVWKELLVTPTRPVLRILVAAIGVNFFMQASGNDAVIYYSPEVFKEAGIEGEKQLVGVTIIMGIAKTCFVLISALFLDRFGRRPMLLLGACGMAISLFVLGLGCTLLEFSGDNKDGWVIALCVVALCATVSFFSIGLGPTTWVYSSEIFPLRLRAQGSSLAISVNRLVSGIVTMTFLSVSEAITFGGMFFVLGGVMVCATLFFYCFLPETKGKSLEEIESLFEDQARLV</sequence>
<evidence type="ECO:0000256" key="7">
    <source>
        <dbReference type="ARBA" id="ARBA00022989"/>
    </source>
</evidence>
<feature type="transmembrane region" description="Helical" evidence="11">
    <location>
        <begin position="412"/>
        <end position="434"/>
    </location>
</feature>
<dbReference type="InterPro" id="IPR045262">
    <property type="entry name" value="STP/PLT_plant"/>
</dbReference>
<keyword evidence="7 11" id="KW-1133">Transmembrane helix</keyword>
<evidence type="ECO:0000256" key="9">
    <source>
        <dbReference type="RuleBase" id="RU003346"/>
    </source>
</evidence>
<dbReference type="Proteomes" id="UP001603857">
    <property type="component" value="Unassembled WGS sequence"/>
</dbReference>
<dbReference type="PROSITE" id="PS50850">
    <property type="entry name" value="MFS"/>
    <property type="match status" value="1"/>
</dbReference>
<accession>A0ABD1LCM1</accession>
<feature type="transmembrane region" description="Helical" evidence="11">
    <location>
        <begin position="176"/>
        <end position="194"/>
    </location>
</feature>
<feature type="transmembrane region" description="Helical" evidence="11">
    <location>
        <begin position="310"/>
        <end position="328"/>
    </location>
</feature>
<dbReference type="GO" id="GO:0016020">
    <property type="term" value="C:membrane"/>
    <property type="evidence" value="ECO:0007669"/>
    <property type="project" value="UniProtKB-SubCell"/>
</dbReference>
<keyword evidence="4" id="KW-0762">Sugar transport</keyword>
<evidence type="ECO:0000256" key="4">
    <source>
        <dbReference type="ARBA" id="ARBA00022597"/>
    </source>
</evidence>
<evidence type="ECO:0000259" key="12">
    <source>
        <dbReference type="PROSITE" id="PS50850"/>
    </source>
</evidence>
<dbReference type="GO" id="GO:0015293">
    <property type="term" value="F:symporter activity"/>
    <property type="evidence" value="ECO:0007669"/>
    <property type="project" value="UniProtKB-KW"/>
</dbReference>
<dbReference type="InterPro" id="IPR020846">
    <property type="entry name" value="MFS_dom"/>
</dbReference>
<comment type="caution">
    <text evidence="13">The sequence shown here is derived from an EMBL/GenBank/DDBJ whole genome shotgun (WGS) entry which is preliminary data.</text>
</comment>
<evidence type="ECO:0000256" key="1">
    <source>
        <dbReference type="ARBA" id="ARBA00004141"/>
    </source>
</evidence>
<dbReference type="InterPro" id="IPR005828">
    <property type="entry name" value="MFS_sugar_transport-like"/>
</dbReference>
<evidence type="ECO:0000313" key="14">
    <source>
        <dbReference type="Proteomes" id="UP001603857"/>
    </source>
</evidence>
<feature type="transmembrane region" description="Helical" evidence="11">
    <location>
        <begin position="481"/>
        <end position="503"/>
    </location>
</feature>
<dbReference type="Pfam" id="PF00083">
    <property type="entry name" value="Sugar_tr"/>
    <property type="match status" value="1"/>
</dbReference>
<dbReference type="PROSITE" id="PS00217">
    <property type="entry name" value="SUGAR_TRANSPORT_2"/>
    <property type="match status" value="1"/>
</dbReference>
<feature type="transmembrane region" description="Helical" evidence="11">
    <location>
        <begin position="49"/>
        <end position="66"/>
    </location>
</feature>
<feature type="transmembrane region" description="Helical" evidence="11">
    <location>
        <begin position="455"/>
        <end position="475"/>
    </location>
</feature>
<comment type="subcellular location">
    <subcellularLocation>
        <location evidence="1">Membrane</location>
        <topology evidence="1">Multi-pass membrane protein</topology>
    </subcellularLocation>
</comment>
<feature type="transmembrane region" description="Helical" evidence="11">
    <location>
        <begin position="351"/>
        <end position="373"/>
    </location>
</feature>
<organism evidence="13 14">
    <name type="scientific">Flemingia macrophylla</name>
    <dbReference type="NCBI Taxonomy" id="520843"/>
    <lineage>
        <taxon>Eukaryota</taxon>
        <taxon>Viridiplantae</taxon>
        <taxon>Streptophyta</taxon>
        <taxon>Embryophyta</taxon>
        <taxon>Tracheophyta</taxon>
        <taxon>Spermatophyta</taxon>
        <taxon>Magnoliopsida</taxon>
        <taxon>eudicotyledons</taxon>
        <taxon>Gunneridae</taxon>
        <taxon>Pentapetalae</taxon>
        <taxon>rosids</taxon>
        <taxon>fabids</taxon>
        <taxon>Fabales</taxon>
        <taxon>Fabaceae</taxon>
        <taxon>Papilionoideae</taxon>
        <taxon>50 kb inversion clade</taxon>
        <taxon>NPAAA clade</taxon>
        <taxon>indigoferoid/millettioid clade</taxon>
        <taxon>Phaseoleae</taxon>
        <taxon>Flemingia</taxon>
    </lineage>
</organism>
<evidence type="ECO:0000313" key="13">
    <source>
        <dbReference type="EMBL" id="KAL2321269.1"/>
    </source>
</evidence>
<evidence type="ECO:0000256" key="8">
    <source>
        <dbReference type="ARBA" id="ARBA00023136"/>
    </source>
</evidence>
<evidence type="ECO:0000256" key="10">
    <source>
        <dbReference type="SAM" id="MobiDB-lite"/>
    </source>
</evidence>
<keyword evidence="3 9" id="KW-0813">Transport</keyword>
<dbReference type="InterPro" id="IPR036259">
    <property type="entry name" value="MFS_trans_sf"/>
</dbReference>
<evidence type="ECO:0000256" key="11">
    <source>
        <dbReference type="SAM" id="Phobius"/>
    </source>
</evidence>
<keyword evidence="6" id="KW-0769">Symport</keyword>
<dbReference type="SUPFAM" id="SSF103473">
    <property type="entry name" value="MFS general substrate transporter"/>
    <property type="match status" value="1"/>
</dbReference>
<feature type="transmembrane region" description="Helical" evidence="11">
    <location>
        <begin position="118"/>
        <end position="136"/>
    </location>
</feature>